<feature type="transmembrane region" description="Helical" evidence="1">
    <location>
        <begin position="7"/>
        <end position="29"/>
    </location>
</feature>
<evidence type="ECO:0000256" key="1">
    <source>
        <dbReference type="SAM" id="Phobius"/>
    </source>
</evidence>
<keyword evidence="1" id="KW-0812">Transmembrane</keyword>
<keyword evidence="1" id="KW-1133">Transmembrane helix</keyword>
<feature type="transmembrane region" description="Helical" evidence="1">
    <location>
        <begin position="146"/>
        <end position="168"/>
    </location>
</feature>
<evidence type="ECO:0000313" key="3">
    <source>
        <dbReference type="Proteomes" id="UP000281498"/>
    </source>
</evidence>
<evidence type="ECO:0000313" key="2">
    <source>
        <dbReference type="EMBL" id="RKL67504.1"/>
    </source>
</evidence>
<protein>
    <submittedName>
        <fullName evidence="2">Uncharacterized protein</fullName>
    </submittedName>
</protein>
<dbReference type="RefSeq" id="WP_110935332.1">
    <property type="nucleotide sequence ID" value="NZ_KZ614146.1"/>
</dbReference>
<name>A0A3A9K2Z9_9BACI</name>
<reference evidence="2 3" key="1">
    <citation type="submission" date="2017-10" db="EMBL/GenBank/DDBJ databases">
        <title>Bacillus sp. nov., a halophilic bacterium isolated from a Keqin Lake.</title>
        <authorList>
            <person name="Wang H."/>
        </authorList>
    </citation>
    <scope>NUCLEOTIDE SEQUENCE [LARGE SCALE GENOMIC DNA]</scope>
    <source>
        <strain evidence="2 3">KCTC 13187</strain>
    </source>
</reference>
<dbReference type="AlphaFoldDB" id="A0A3A9K2Z9"/>
<feature type="transmembrane region" description="Helical" evidence="1">
    <location>
        <begin position="104"/>
        <end position="125"/>
    </location>
</feature>
<proteinExistence type="predicted"/>
<dbReference type="EMBL" id="PDOE01000003">
    <property type="protein sequence ID" value="RKL67504.1"/>
    <property type="molecule type" value="Genomic_DNA"/>
</dbReference>
<dbReference type="Proteomes" id="UP000281498">
    <property type="component" value="Unassembled WGS sequence"/>
</dbReference>
<keyword evidence="1" id="KW-0472">Membrane</keyword>
<sequence>MEKRLRIFMIIFAVSLLVFVISYYGYYMYIGFMWVLNDRMLMLLVSDGLFILFLPLAIVLLLRLRSAWWLTMILFTQLFVAKIIAIFANLFLVFSGTIAEPLQWSGYVLELIFIFVYLLIIIVFAMPSIRDFFTITLTPKQWVWRVFAGAMLLYILHFLITMGTVYFVNPQAP</sequence>
<feature type="transmembrane region" description="Helical" evidence="1">
    <location>
        <begin position="69"/>
        <end position="92"/>
    </location>
</feature>
<accession>A0A3A9K2Z9</accession>
<comment type="caution">
    <text evidence="2">The sequence shown here is derived from an EMBL/GenBank/DDBJ whole genome shotgun (WGS) entry which is preliminary data.</text>
</comment>
<gene>
    <name evidence="2" type="ORF">CR203_09135</name>
</gene>
<keyword evidence="3" id="KW-1185">Reference proteome</keyword>
<feature type="transmembrane region" description="Helical" evidence="1">
    <location>
        <begin position="41"/>
        <end position="62"/>
    </location>
</feature>
<organism evidence="2 3">
    <name type="scientific">Salipaludibacillus neizhouensis</name>
    <dbReference type="NCBI Taxonomy" id="885475"/>
    <lineage>
        <taxon>Bacteria</taxon>
        <taxon>Bacillati</taxon>
        <taxon>Bacillota</taxon>
        <taxon>Bacilli</taxon>
        <taxon>Bacillales</taxon>
        <taxon>Bacillaceae</taxon>
    </lineage>
</organism>